<dbReference type="SMART" id="SM00238">
    <property type="entry name" value="BIR"/>
    <property type="match status" value="1"/>
</dbReference>
<evidence type="ECO:0000313" key="2">
    <source>
        <dbReference type="WBParaSite" id="PDA_v2.g30664.t1"/>
    </source>
</evidence>
<keyword evidence="1" id="KW-1185">Reference proteome</keyword>
<proteinExistence type="predicted"/>
<dbReference type="PROSITE" id="PS50143">
    <property type="entry name" value="BIR_REPEAT_2"/>
    <property type="match status" value="1"/>
</dbReference>
<protein>
    <submittedName>
        <fullName evidence="2">Uncharacterized protein</fullName>
    </submittedName>
</protein>
<dbReference type="SUPFAM" id="SSF57924">
    <property type="entry name" value="Inhibitor of apoptosis (IAP) repeat"/>
    <property type="match status" value="1"/>
</dbReference>
<accession>A0A914QFQ0</accession>
<dbReference type="Gene3D" id="1.10.1170.10">
    <property type="entry name" value="Inhibitor Of Apoptosis Protein (2mihbC-IAP-1), Chain A"/>
    <property type="match status" value="1"/>
</dbReference>
<dbReference type="Proteomes" id="UP000887578">
    <property type="component" value="Unplaced"/>
</dbReference>
<dbReference type="InterPro" id="IPR001370">
    <property type="entry name" value="BIR_rpt"/>
</dbReference>
<reference evidence="2" key="1">
    <citation type="submission" date="2022-11" db="UniProtKB">
        <authorList>
            <consortium name="WormBaseParasite"/>
        </authorList>
    </citation>
    <scope>IDENTIFICATION</scope>
</reference>
<name>A0A914QFQ0_9BILA</name>
<dbReference type="AlphaFoldDB" id="A0A914QFQ0"/>
<organism evidence="1 2">
    <name type="scientific">Panagrolaimus davidi</name>
    <dbReference type="NCBI Taxonomy" id="227884"/>
    <lineage>
        <taxon>Eukaryota</taxon>
        <taxon>Metazoa</taxon>
        <taxon>Ecdysozoa</taxon>
        <taxon>Nematoda</taxon>
        <taxon>Chromadorea</taxon>
        <taxon>Rhabditida</taxon>
        <taxon>Tylenchina</taxon>
        <taxon>Panagrolaimomorpha</taxon>
        <taxon>Panagrolaimoidea</taxon>
        <taxon>Panagrolaimidae</taxon>
        <taxon>Panagrolaimus</taxon>
    </lineage>
</organism>
<dbReference type="Pfam" id="PF00653">
    <property type="entry name" value="BIR"/>
    <property type="match status" value="1"/>
</dbReference>
<sequence length="82" mass="9215">MESAPSLIMEEIHKQDLFRLISAGGRLQTFKNWTFDKKKNAVCTSVNLAKAGFVMTSSSGKCTMCPFNGKVLEWENEKEDPL</sequence>
<dbReference type="WBParaSite" id="PDA_v2.g30664.t1">
    <property type="protein sequence ID" value="PDA_v2.g30664.t1"/>
    <property type="gene ID" value="PDA_v2.g30664"/>
</dbReference>
<evidence type="ECO:0000313" key="1">
    <source>
        <dbReference type="Proteomes" id="UP000887578"/>
    </source>
</evidence>